<sequence length="291" mass="33923">MKRILIISDGKPGHLNQSIAFCKIKNISYDILEVKFKLEIFKLFTYALDKFERYSDELFKEYKKYNFDFYDAVVSTGSGTYYFNKFISKKYNIKSIALMLPKSYNYKDFDYIIAQEHDNAPKLENIISIPFNLSFVKSKNIIKQSSDDKSIGIIIGGDNSVFKMDVENIKNVLDLIFKNYDGYLKYITTSRRTSKNIEDLLNQYEFDYKLVYSDTPTINPIPDFIEKCEELFITIDSTSMISEARANSHADISIIELRSSHKDTKFHKLAQIANNIDTKIDFNKLLEKVEI</sequence>
<organism evidence="1 2">
    <name type="scientific">Poseidonibacter parvus</name>
    <dbReference type="NCBI Taxonomy" id="1850254"/>
    <lineage>
        <taxon>Bacteria</taxon>
        <taxon>Pseudomonadati</taxon>
        <taxon>Campylobacterota</taxon>
        <taxon>Epsilonproteobacteria</taxon>
        <taxon>Campylobacterales</taxon>
        <taxon>Arcobacteraceae</taxon>
        <taxon>Poseidonibacter</taxon>
    </lineage>
</organism>
<dbReference type="RefSeq" id="WP_076087583.1">
    <property type="nucleotide sequence ID" value="NZ_CP019070.1"/>
</dbReference>
<evidence type="ECO:0008006" key="3">
    <source>
        <dbReference type="Google" id="ProtNLM"/>
    </source>
</evidence>
<name>A0A1P8KNT1_9BACT</name>
<accession>A0A1P8KNT1</accession>
<dbReference type="Pfam" id="PF06258">
    <property type="entry name" value="Mito_fiss_Elm1"/>
    <property type="match status" value="1"/>
</dbReference>
<dbReference type="KEGG" id="alp:LPB137_09925"/>
<gene>
    <name evidence="1" type="ORF">LPB137_09925</name>
</gene>
<keyword evidence="2" id="KW-1185">Reference proteome</keyword>
<protein>
    <recommendedName>
        <fullName evidence="3">Nucleoside-diphosphate sugar epimerase</fullName>
    </recommendedName>
</protein>
<dbReference type="EMBL" id="CP019070">
    <property type="protein sequence ID" value="APW66149.1"/>
    <property type="molecule type" value="Genomic_DNA"/>
</dbReference>
<reference evidence="1 2" key="1">
    <citation type="submission" date="2017-01" db="EMBL/GenBank/DDBJ databases">
        <title>Genome sequencing of Arcobacter sp. LPB0137.</title>
        <authorList>
            <person name="Lee G.-W."/>
            <person name="Yi H."/>
        </authorList>
    </citation>
    <scope>NUCLEOTIDE SEQUENCE [LARGE SCALE GENOMIC DNA]</scope>
    <source>
        <strain evidence="1 2">LPB0137</strain>
    </source>
</reference>
<evidence type="ECO:0000313" key="1">
    <source>
        <dbReference type="EMBL" id="APW66149.1"/>
    </source>
</evidence>
<dbReference type="AlphaFoldDB" id="A0A1P8KNT1"/>
<dbReference type="OrthoDB" id="1865at2"/>
<dbReference type="Proteomes" id="UP000186074">
    <property type="component" value="Chromosome"/>
</dbReference>
<proteinExistence type="predicted"/>
<evidence type="ECO:0000313" key="2">
    <source>
        <dbReference type="Proteomes" id="UP000186074"/>
    </source>
</evidence>
<dbReference type="STRING" id="1850254.LPB137_09925"/>
<dbReference type="InterPro" id="IPR009367">
    <property type="entry name" value="Elm1-like"/>
</dbReference>